<proteinExistence type="predicted"/>
<evidence type="ECO:0000313" key="2">
    <source>
        <dbReference type="EMBL" id="MFK4448370.1"/>
    </source>
</evidence>
<feature type="chain" id="PRO_5046795554" description="Lipoprotein" evidence="1">
    <location>
        <begin position="21"/>
        <end position="185"/>
    </location>
</feature>
<evidence type="ECO:0000313" key="3">
    <source>
        <dbReference type="Proteomes" id="UP001620514"/>
    </source>
</evidence>
<dbReference type="EMBL" id="JBIYDN010000049">
    <property type="protein sequence ID" value="MFK4448370.1"/>
    <property type="molecule type" value="Genomic_DNA"/>
</dbReference>
<evidence type="ECO:0000256" key="1">
    <source>
        <dbReference type="SAM" id="SignalP"/>
    </source>
</evidence>
<protein>
    <recommendedName>
        <fullName evidence="4">Lipoprotein</fullName>
    </recommendedName>
</protein>
<dbReference type="Proteomes" id="UP001620514">
    <property type="component" value="Unassembled WGS sequence"/>
</dbReference>
<accession>A0ABW8MXC6</accession>
<evidence type="ECO:0008006" key="4">
    <source>
        <dbReference type="Google" id="ProtNLM"/>
    </source>
</evidence>
<keyword evidence="1" id="KW-0732">Signal</keyword>
<comment type="caution">
    <text evidence="2">The sequence shown here is derived from an EMBL/GenBank/DDBJ whole genome shotgun (WGS) entry which is preliminary data.</text>
</comment>
<reference evidence="2 3" key="1">
    <citation type="submission" date="2024-11" db="EMBL/GenBank/DDBJ databases">
        <title>Using genomics to understand microbial adaptation to soil warming.</title>
        <authorList>
            <person name="Deangelis K.M. PhD."/>
        </authorList>
    </citation>
    <scope>NUCLEOTIDE SEQUENCE [LARGE SCALE GENOMIC DNA]</scope>
    <source>
        <strain evidence="2 3">GAS97</strain>
    </source>
</reference>
<organism evidence="2 3">
    <name type="scientific">Caballeronia udeis</name>
    <dbReference type="NCBI Taxonomy" id="1232866"/>
    <lineage>
        <taxon>Bacteria</taxon>
        <taxon>Pseudomonadati</taxon>
        <taxon>Pseudomonadota</taxon>
        <taxon>Betaproteobacteria</taxon>
        <taxon>Burkholderiales</taxon>
        <taxon>Burkholderiaceae</taxon>
        <taxon>Caballeronia</taxon>
    </lineage>
</organism>
<name>A0ABW8MXC6_9BURK</name>
<keyword evidence="3" id="KW-1185">Reference proteome</keyword>
<gene>
    <name evidence="2" type="ORF">ABH943_008414</name>
</gene>
<sequence>MFRSLLLALAILVLPGVVHAAQPADPPGAPRYKNCQGRAHEIDRVDPSPDSTPDRAMFSSYPCWDLGGYATWHYDDPARSHNWDPGPEIVLTRDPNHPDRAWIEGIGWLQPEWSVSSAQVFVNLHGKDGTILCSVSFPTEHPGKSNTDLPPRDANHNPLRQALPSTCPTTFGDYDHAVLRLQWSQ</sequence>
<feature type="signal peptide" evidence="1">
    <location>
        <begin position="1"/>
        <end position="20"/>
    </location>
</feature>